<dbReference type="GO" id="GO:0046872">
    <property type="term" value="F:metal ion binding"/>
    <property type="evidence" value="ECO:0007669"/>
    <property type="project" value="UniProtKB-KW"/>
</dbReference>
<gene>
    <name evidence="4" type="ORF">C725_2631</name>
</gene>
<proteinExistence type="inferred from homology"/>
<feature type="binding site" evidence="3">
    <location>
        <position position="132"/>
    </location>
    <ligand>
        <name>a divalent metal cation</name>
        <dbReference type="ChEBI" id="CHEBI:60240"/>
    </ligand>
</feature>
<dbReference type="AlphaFoldDB" id="M2S9B7"/>
<keyword evidence="5" id="KW-1185">Reference proteome</keyword>
<evidence type="ECO:0000313" key="5">
    <source>
        <dbReference type="Proteomes" id="UP000011717"/>
    </source>
</evidence>
<protein>
    <submittedName>
        <fullName evidence="4">DinB family protein</fullName>
    </submittedName>
</protein>
<evidence type="ECO:0000256" key="2">
    <source>
        <dbReference type="ARBA" id="ARBA00022723"/>
    </source>
</evidence>
<keyword evidence="2 3" id="KW-0479">Metal-binding</keyword>
<dbReference type="InterPro" id="IPR034660">
    <property type="entry name" value="DinB/YfiT-like"/>
</dbReference>
<reference evidence="4 5" key="1">
    <citation type="journal article" date="2013" name="Genome Announc.">
        <title>Draft Genome Sequence of Strain JLT2015T, Belonging to the Family Sphingomonadaceae of the Alphaproteobacteria.</title>
        <authorList>
            <person name="Tang K."/>
            <person name="Liu K."/>
            <person name="Li S."/>
            <person name="Jiao N."/>
        </authorList>
    </citation>
    <scope>NUCLEOTIDE SEQUENCE [LARGE SCALE GENOMIC DNA]</scope>
    <source>
        <strain evidence="4 5">JLT2015</strain>
    </source>
</reference>
<name>M2S9B7_9SPHN</name>
<dbReference type="EMBL" id="AMRV01000011">
    <property type="protein sequence ID" value="EMD81975.1"/>
    <property type="molecule type" value="Genomic_DNA"/>
</dbReference>
<comment type="caution">
    <text evidence="4">The sequence shown here is derived from an EMBL/GenBank/DDBJ whole genome shotgun (WGS) entry which is preliminary data.</text>
</comment>
<evidence type="ECO:0000256" key="1">
    <source>
        <dbReference type="ARBA" id="ARBA00008635"/>
    </source>
</evidence>
<feature type="binding site" evidence="3">
    <location>
        <position position="41"/>
    </location>
    <ligand>
        <name>a divalent metal cation</name>
        <dbReference type="ChEBI" id="CHEBI:60240"/>
    </ligand>
</feature>
<dbReference type="Pfam" id="PF05163">
    <property type="entry name" value="DinB"/>
    <property type="match status" value="1"/>
</dbReference>
<feature type="binding site" evidence="3">
    <location>
        <position position="128"/>
    </location>
    <ligand>
        <name>a divalent metal cation</name>
        <dbReference type="ChEBI" id="CHEBI:60240"/>
    </ligand>
</feature>
<dbReference type="Proteomes" id="UP000011717">
    <property type="component" value="Unassembled WGS sequence"/>
</dbReference>
<evidence type="ECO:0000256" key="3">
    <source>
        <dbReference type="PIRSR" id="PIRSR607837-1"/>
    </source>
</evidence>
<dbReference type="PATRIC" id="fig|1234595.3.peg.2632"/>
<dbReference type="Gene3D" id="1.20.120.450">
    <property type="entry name" value="dinb family like domain"/>
    <property type="match status" value="1"/>
</dbReference>
<dbReference type="SUPFAM" id="SSF109854">
    <property type="entry name" value="DinB/YfiT-like putative metalloenzymes"/>
    <property type="match status" value="1"/>
</dbReference>
<dbReference type="PANTHER" id="PTHR37302">
    <property type="entry name" value="SLR1116 PROTEIN"/>
    <property type="match status" value="1"/>
</dbReference>
<evidence type="ECO:0000313" key="4">
    <source>
        <dbReference type="EMBL" id="EMD81975.1"/>
    </source>
</evidence>
<dbReference type="InterPro" id="IPR007837">
    <property type="entry name" value="DinB"/>
</dbReference>
<dbReference type="PANTHER" id="PTHR37302:SF1">
    <property type="entry name" value="PROTEIN DINB"/>
    <property type="match status" value="1"/>
</dbReference>
<sequence length="173" mass="19289">MAAYNRWQNDAIYAAAATLDGKERMRDRGAFFGSIHGTLAHILWADHVWLSRFDKCARPGVLQKDSASYGGEWAAMRAARHETDVLMESWTASLGKAALASVLEWFSGSSQQHARAPVWVVATHLFNHQTHHRGQVHAMLTAAGVRTEDTDLFLMPGSRWPRDDQDKASDESV</sequence>
<comment type="similarity">
    <text evidence="1">Belongs to the DinB family.</text>
</comment>
<accession>M2S9B7</accession>
<organism evidence="4 5">
    <name type="scientific">Pacificimonas flava</name>
    <dbReference type="NCBI Taxonomy" id="1234595"/>
    <lineage>
        <taxon>Bacteria</taxon>
        <taxon>Pseudomonadati</taxon>
        <taxon>Pseudomonadota</taxon>
        <taxon>Alphaproteobacteria</taxon>
        <taxon>Sphingomonadales</taxon>
        <taxon>Sphingosinicellaceae</taxon>
        <taxon>Pacificimonas</taxon>
    </lineage>
</organism>